<evidence type="ECO:0000313" key="2">
    <source>
        <dbReference type="EMBL" id="PCD30487.1"/>
    </source>
</evidence>
<dbReference type="AlphaFoldDB" id="A0A2H3GIC4"/>
<feature type="compositionally biased region" description="Polar residues" evidence="1">
    <location>
        <begin position="285"/>
        <end position="305"/>
    </location>
</feature>
<gene>
    <name evidence="2" type="ORF">AU210_010168</name>
</gene>
<proteinExistence type="predicted"/>
<reference evidence="2 3" key="2">
    <citation type="journal article" date="2017" name="Sci. Rep.">
        <title>A mobile pathogenicity chromosome in Fusarium oxysporum for infection of multiple cucurbit species.</title>
        <authorList>
            <person name="van Dam P."/>
            <person name="Fokkens L."/>
            <person name="Ayukawa Y."/>
            <person name="van der Gragt M."/>
            <person name="Ter Horst A."/>
            <person name="Brankovics B."/>
            <person name="Houterman P.M."/>
            <person name="Arie T."/>
            <person name="Rep M."/>
        </authorList>
    </citation>
    <scope>NUCLEOTIDE SEQUENCE [LARGE SCALE GENOMIC DNA]</scope>
    <source>
        <strain evidence="2 3">Forc016</strain>
    </source>
</reference>
<organism evidence="2 3">
    <name type="scientific">Fusarium oxysporum f. sp. radicis-cucumerinum</name>
    <dbReference type="NCBI Taxonomy" id="327505"/>
    <lineage>
        <taxon>Eukaryota</taxon>
        <taxon>Fungi</taxon>
        <taxon>Dikarya</taxon>
        <taxon>Ascomycota</taxon>
        <taxon>Pezizomycotina</taxon>
        <taxon>Sordariomycetes</taxon>
        <taxon>Hypocreomycetidae</taxon>
        <taxon>Hypocreales</taxon>
        <taxon>Nectriaceae</taxon>
        <taxon>Fusarium</taxon>
        <taxon>Fusarium oxysporum species complex</taxon>
    </lineage>
</organism>
<comment type="caution">
    <text evidence="2">The sequence shown here is derived from an EMBL/GenBank/DDBJ whole genome shotgun (WGS) entry which is preliminary data.</text>
</comment>
<name>A0A2H3GIC4_FUSOX</name>
<reference evidence="2 3" key="1">
    <citation type="journal article" date="2016" name="Environ. Microbiol.">
        <title>Effector profiles distinguish formae speciales of Fusarium oxysporum.</title>
        <authorList>
            <person name="van Dam P."/>
            <person name="Fokkens L."/>
            <person name="Schmidt S.M."/>
            <person name="Linmans J.H."/>
            <person name="Kistler H.C."/>
            <person name="Ma L.J."/>
            <person name="Rep M."/>
        </authorList>
    </citation>
    <scope>NUCLEOTIDE SEQUENCE [LARGE SCALE GENOMIC DNA]</scope>
    <source>
        <strain evidence="2 3">Forc016</strain>
    </source>
</reference>
<sequence>MLGEGVSDDLGWVQESEHKNPILGHAWHIFGDGPKAIDNATKARLEVEKALREIGLKPDASFYNLCCSSLMNDTVWSKDVFRLSEAPFNAGTGETIDLSNDEVAESSIIHWSNGRLVPSIGRRDWRGIPACFVPSQPWVIRVMFACSEVDRDNPSFSHKRKFLLPIWDEIQESPTLAFDKTDKVEYKLIAVVRLRDEKLGGNDYVRTYSPYGPNIIPEYEPSTIMSQKWSAESEGKYMLFYGLPPTDLQMTNTNNFPEVAEPELVDEALVEDFTEFMANLRGSETLTQAEEEPSSSVTAVTSSRGQYEGLHEKLSSNGQYSKSELTTTRREAICRYLFFRTEE</sequence>
<dbReference type="STRING" id="327505.A0A2H3GIC4"/>
<evidence type="ECO:0000256" key="1">
    <source>
        <dbReference type="SAM" id="MobiDB-lite"/>
    </source>
</evidence>
<feature type="region of interest" description="Disordered" evidence="1">
    <location>
        <begin position="285"/>
        <end position="315"/>
    </location>
</feature>
<protein>
    <submittedName>
        <fullName evidence="2">Uncharacterized protein</fullName>
    </submittedName>
</protein>
<dbReference type="EMBL" id="MABQ02000007">
    <property type="protein sequence ID" value="PCD30487.1"/>
    <property type="molecule type" value="Genomic_DNA"/>
</dbReference>
<dbReference type="Proteomes" id="UP000219602">
    <property type="component" value="Chromosome 9"/>
</dbReference>
<evidence type="ECO:0000313" key="3">
    <source>
        <dbReference type="Proteomes" id="UP000219602"/>
    </source>
</evidence>
<accession>A0A2H3GIC4</accession>